<dbReference type="AlphaFoldDB" id="A0A6C2YQT8"/>
<evidence type="ECO:0000313" key="2">
    <source>
        <dbReference type="EMBL" id="VIP03463.1"/>
    </source>
</evidence>
<organism evidence="2">
    <name type="scientific">Tuwongella immobilis</name>
    <dbReference type="NCBI Taxonomy" id="692036"/>
    <lineage>
        <taxon>Bacteria</taxon>
        <taxon>Pseudomonadati</taxon>
        <taxon>Planctomycetota</taxon>
        <taxon>Planctomycetia</taxon>
        <taxon>Gemmatales</taxon>
        <taxon>Gemmataceae</taxon>
        <taxon>Tuwongella</taxon>
    </lineage>
</organism>
<keyword evidence="1" id="KW-1133">Transmembrane helix</keyword>
<dbReference type="EMBL" id="LR593887">
    <property type="protein sequence ID" value="VTS04298.1"/>
    <property type="molecule type" value="Genomic_DNA"/>
</dbReference>
<reference evidence="2" key="1">
    <citation type="submission" date="2019-04" db="EMBL/GenBank/DDBJ databases">
        <authorList>
            <consortium name="Science for Life Laboratories"/>
        </authorList>
    </citation>
    <scope>NUCLEOTIDE SEQUENCE</scope>
    <source>
        <strain evidence="2">MBLW1</strain>
    </source>
</reference>
<protein>
    <submittedName>
        <fullName evidence="2">Uncharacterized protein</fullName>
    </submittedName>
</protein>
<dbReference type="InParanoid" id="A0A6C2YQT8"/>
<sequence>MRTTAGMILAIAGGSWLAGWLVSRSNAAWTDWPQVGGIALLCVVPPALLALRIMQRVQHRPPIERCVGVLLAIACRFGMSLGLALCCFLMNREGVLGQSPKMFWGTMLAGYLVLLVVETGVFMRMSSQSDAPPQV</sequence>
<dbReference type="Proteomes" id="UP000464378">
    <property type="component" value="Chromosome"/>
</dbReference>
<keyword evidence="1" id="KW-0812">Transmembrane</keyword>
<dbReference type="EMBL" id="LR586016">
    <property type="protein sequence ID" value="VIP03463.1"/>
    <property type="molecule type" value="Genomic_DNA"/>
</dbReference>
<dbReference type="KEGG" id="tim:GMBLW1_04970"/>
<feature type="transmembrane region" description="Helical" evidence="1">
    <location>
        <begin position="37"/>
        <end position="54"/>
    </location>
</feature>
<keyword evidence="3" id="KW-1185">Reference proteome</keyword>
<feature type="transmembrane region" description="Helical" evidence="1">
    <location>
        <begin position="66"/>
        <end position="91"/>
    </location>
</feature>
<evidence type="ECO:0000313" key="3">
    <source>
        <dbReference type="Proteomes" id="UP000464378"/>
    </source>
</evidence>
<proteinExistence type="predicted"/>
<evidence type="ECO:0000256" key="1">
    <source>
        <dbReference type="SAM" id="Phobius"/>
    </source>
</evidence>
<gene>
    <name evidence="2" type="ORF">GMBLW1_04970</name>
</gene>
<accession>A0A6C2YQT8</accession>
<feature type="transmembrane region" description="Helical" evidence="1">
    <location>
        <begin position="103"/>
        <end position="123"/>
    </location>
</feature>
<name>A0A6C2YQT8_9BACT</name>
<keyword evidence="1" id="KW-0472">Membrane</keyword>